<dbReference type="GO" id="GO:0032300">
    <property type="term" value="C:mismatch repair complex"/>
    <property type="evidence" value="ECO:0007669"/>
    <property type="project" value="InterPro"/>
</dbReference>
<evidence type="ECO:0000256" key="2">
    <source>
        <dbReference type="ARBA" id="ARBA00022763"/>
    </source>
</evidence>
<dbReference type="InterPro" id="IPR014790">
    <property type="entry name" value="MutL_C"/>
</dbReference>
<dbReference type="InterPro" id="IPR013507">
    <property type="entry name" value="DNA_mismatch_S5_2-like"/>
</dbReference>
<dbReference type="PATRIC" id="fig|1121307.3.peg.2359"/>
<dbReference type="InterPro" id="IPR038973">
    <property type="entry name" value="MutL/Mlh/Pms-like"/>
</dbReference>
<keyword evidence="8" id="KW-1185">Reference proteome</keyword>
<dbReference type="GO" id="GO:0030983">
    <property type="term" value="F:mismatched DNA binding"/>
    <property type="evidence" value="ECO:0007669"/>
    <property type="project" value="InterPro"/>
</dbReference>
<dbReference type="GO" id="GO:0005524">
    <property type="term" value="F:ATP binding"/>
    <property type="evidence" value="ECO:0007669"/>
    <property type="project" value="InterPro"/>
</dbReference>
<dbReference type="SMART" id="SM01340">
    <property type="entry name" value="DNA_mis_repair"/>
    <property type="match status" value="1"/>
</dbReference>
<organism evidence="7 8">
    <name type="scientific">Clostridium cylindrosporum DSM 605</name>
    <dbReference type="NCBI Taxonomy" id="1121307"/>
    <lineage>
        <taxon>Bacteria</taxon>
        <taxon>Bacillati</taxon>
        <taxon>Bacillota</taxon>
        <taxon>Clostridia</taxon>
        <taxon>Eubacteriales</taxon>
        <taxon>Clostridiaceae</taxon>
        <taxon>Clostridium</taxon>
    </lineage>
</organism>
<dbReference type="Gene3D" id="3.30.1370.100">
    <property type="entry name" value="MutL, C-terminal domain, regulatory subdomain"/>
    <property type="match status" value="1"/>
</dbReference>
<reference evidence="7 8" key="1">
    <citation type="submission" date="2015-06" db="EMBL/GenBank/DDBJ databases">
        <title>Draft genome sequence of the purine-degrading Clostridium cylindrosporum HC-1 (DSM 605).</title>
        <authorList>
            <person name="Poehlein A."/>
            <person name="Schiel-Bengelsdorf B."/>
            <person name="Bengelsdorf F."/>
            <person name="Daniel R."/>
            <person name="Duerre P."/>
        </authorList>
    </citation>
    <scope>NUCLEOTIDE SEQUENCE [LARGE SCALE GENOMIC DNA]</scope>
    <source>
        <strain evidence="7 8">DSM 605</strain>
    </source>
</reference>
<dbReference type="Gene3D" id="3.30.1540.20">
    <property type="entry name" value="MutL, C-terminal domain, dimerisation subdomain"/>
    <property type="match status" value="1"/>
</dbReference>
<dbReference type="CDD" id="cd16926">
    <property type="entry name" value="HATPase_MutL-MLH-PMS-like"/>
    <property type="match status" value="1"/>
</dbReference>
<comment type="function">
    <text evidence="4">This protein is involved in the repair of mismatches in DNA. It is required for dam-dependent methyl-directed DNA mismatch repair. May act as a 'molecular matchmaker', a protein that promotes the formation of a stable complex between two or more DNA-binding proteins in an ATP-dependent manner without itself being part of a final effector complex.</text>
</comment>
<dbReference type="EMBL" id="LFVU01000003">
    <property type="protein sequence ID" value="KMT23030.1"/>
    <property type="molecule type" value="Genomic_DNA"/>
</dbReference>
<dbReference type="HAMAP" id="MF_00149">
    <property type="entry name" value="DNA_mis_repair"/>
    <property type="match status" value="1"/>
</dbReference>
<dbReference type="GO" id="GO:0016887">
    <property type="term" value="F:ATP hydrolysis activity"/>
    <property type="evidence" value="ECO:0007669"/>
    <property type="project" value="InterPro"/>
</dbReference>
<dbReference type="AlphaFoldDB" id="A0A0J8DAH8"/>
<comment type="caution">
    <text evidence="7">The sequence shown here is derived from an EMBL/GenBank/DDBJ whole genome shotgun (WGS) entry which is preliminary data.</text>
</comment>
<keyword evidence="2 4" id="KW-0227">DNA damage</keyword>
<dbReference type="InterPro" id="IPR036890">
    <property type="entry name" value="HATPase_C_sf"/>
</dbReference>
<dbReference type="RefSeq" id="WP_048569411.1">
    <property type="nucleotide sequence ID" value="NZ_LFVU01000003.1"/>
</dbReference>
<dbReference type="Pfam" id="PF08676">
    <property type="entry name" value="MutL_C"/>
    <property type="match status" value="1"/>
</dbReference>
<dbReference type="PANTHER" id="PTHR10073">
    <property type="entry name" value="DNA MISMATCH REPAIR PROTEIN MLH, PMS, MUTL"/>
    <property type="match status" value="1"/>
</dbReference>
<evidence type="ECO:0000256" key="4">
    <source>
        <dbReference type="HAMAP-Rule" id="MF_00149"/>
    </source>
</evidence>
<dbReference type="InterPro" id="IPR037198">
    <property type="entry name" value="MutL_C_sf"/>
</dbReference>
<dbReference type="InterPro" id="IPR020568">
    <property type="entry name" value="Ribosomal_Su5_D2-typ_SF"/>
</dbReference>
<comment type="similarity">
    <text evidence="1 4">Belongs to the DNA mismatch repair MutL/HexB family.</text>
</comment>
<dbReference type="Pfam" id="PF01119">
    <property type="entry name" value="DNA_mis_repair"/>
    <property type="match status" value="1"/>
</dbReference>
<dbReference type="GO" id="GO:0140664">
    <property type="term" value="F:ATP-dependent DNA damage sensor activity"/>
    <property type="evidence" value="ECO:0007669"/>
    <property type="project" value="InterPro"/>
</dbReference>
<dbReference type="SUPFAM" id="SSF54211">
    <property type="entry name" value="Ribosomal protein S5 domain 2-like"/>
    <property type="match status" value="1"/>
</dbReference>
<accession>A0A0J8DAH8</accession>
<dbReference type="Gene3D" id="3.30.565.10">
    <property type="entry name" value="Histidine kinase-like ATPase, C-terminal domain"/>
    <property type="match status" value="1"/>
</dbReference>
<dbReference type="PANTHER" id="PTHR10073:SF12">
    <property type="entry name" value="DNA MISMATCH REPAIR PROTEIN MLH1"/>
    <property type="match status" value="1"/>
</dbReference>
<dbReference type="NCBIfam" id="TIGR00585">
    <property type="entry name" value="mutl"/>
    <property type="match status" value="1"/>
</dbReference>
<dbReference type="GO" id="GO:0006298">
    <property type="term" value="P:mismatch repair"/>
    <property type="evidence" value="ECO:0007669"/>
    <property type="project" value="UniProtKB-UniRule"/>
</dbReference>
<dbReference type="InterPro" id="IPR014721">
    <property type="entry name" value="Ribsml_uS5_D2-typ_fold_subgr"/>
</dbReference>
<evidence type="ECO:0000256" key="3">
    <source>
        <dbReference type="ARBA" id="ARBA00023204"/>
    </source>
</evidence>
<dbReference type="PROSITE" id="PS00058">
    <property type="entry name" value="DNA_MISMATCH_REPAIR_1"/>
    <property type="match status" value="1"/>
</dbReference>
<dbReference type="InterPro" id="IPR002099">
    <property type="entry name" value="MutL/Mlh/PMS"/>
</dbReference>
<dbReference type="OrthoDB" id="9763467at2"/>
<dbReference type="InterPro" id="IPR014762">
    <property type="entry name" value="DNA_mismatch_repair_CS"/>
</dbReference>
<evidence type="ECO:0000313" key="8">
    <source>
        <dbReference type="Proteomes" id="UP000036756"/>
    </source>
</evidence>
<feature type="domain" description="MutL C-terminal dimerisation" evidence="5">
    <location>
        <begin position="460"/>
        <end position="602"/>
    </location>
</feature>
<evidence type="ECO:0000256" key="1">
    <source>
        <dbReference type="ARBA" id="ARBA00006082"/>
    </source>
</evidence>
<dbReference type="STRING" id="1121307.CLCY_7c00770"/>
<name>A0A0J8DAH8_CLOCY</name>
<dbReference type="SUPFAM" id="SSF55874">
    <property type="entry name" value="ATPase domain of HSP90 chaperone/DNA topoisomerase II/histidine kinase"/>
    <property type="match status" value="1"/>
</dbReference>
<protein>
    <recommendedName>
        <fullName evidence="4">DNA mismatch repair protein MutL</fullName>
    </recommendedName>
</protein>
<gene>
    <name evidence="4 7" type="primary">mutL</name>
    <name evidence="7" type="ORF">CLCY_7c00770</name>
</gene>
<dbReference type="FunFam" id="3.30.565.10:FF:000003">
    <property type="entry name" value="DNA mismatch repair endonuclease MutL"/>
    <property type="match status" value="1"/>
</dbReference>
<sequence>MKIINLLDEKTINKIAAGEVVERPLSIVKELVENSIDSGASEITIEVKKDPLRYIRISDNGSGILADDVESAFMRHATSKIKSINDIECIRSLGFRGEALSSISAISKVEMLTRVESEEIGQKVLVKGGKLIYKEDAGCPKGTIITIKDVFFNTPARLKFLKSTSRELSSITELVEKIALSNVNVSFRYKIDEKLIFLTPGKGDLKGIIRTIFGKNAYNNIIPIEEEDEDFKLTGYIGNTSLVKGNRSLEIVFVNGRIIKSPLISSAVEKAYKSMLPINKFPFFVINIEINPRFTDVNVHPTKAEIKFQDDHLIYSKIYRIIKRYIEEDFDIKNAFDEEIFKENVSYVQGEVNYNAVENIAKTVKEEAEDITYSNPSLEEKVDKNDIKNKCSEGENTPLYKNEEVKEQDSVVLENPKQIKEIVNKPQTEIKLDNIRNNTISFENKEEVKEKEDKIPTLRILGQINSTFIIAEALSEMYIIDQHAAHERIYYEKYMKEFNDFSIKSQPLLAPIVQELTISEKQMLLSNLDNFKKIGFIIEDFGSTSIAIREVPILYGNPDPLDMFNEILEDVLGSKEKKVTSCIDKIIYSMACKSSVKAGDTLTSQEIEKLIDSLRECKSPFTCPHGRPTIIKMSHQELEKKFKRIQ</sequence>
<dbReference type="InterPro" id="IPR020667">
    <property type="entry name" value="DNA_mismatch_repair_MutL"/>
</dbReference>
<dbReference type="Proteomes" id="UP000036756">
    <property type="component" value="Unassembled WGS sequence"/>
</dbReference>
<dbReference type="Gene3D" id="3.30.230.10">
    <property type="match status" value="1"/>
</dbReference>
<feature type="domain" description="DNA mismatch repair protein S5" evidence="6">
    <location>
        <begin position="209"/>
        <end position="327"/>
    </location>
</feature>
<proteinExistence type="inferred from homology"/>
<evidence type="ECO:0000259" key="5">
    <source>
        <dbReference type="SMART" id="SM00853"/>
    </source>
</evidence>
<dbReference type="InterPro" id="IPR042121">
    <property type="entry name" value="MutL_C_regsub"/>
</dbReference>
<dbReference type="InterPro" id="IPR042120">
    <property type="entry name" value="MutL_C_dimsub"/>
</dbReference>
<dbReference type="CDD" id="cd00782">
    <property type="entry name" value="MutL_Trans"/>
    <property type="match status" value="1"/>
</dbReference>
<evidence type="ECO:0000259" key="6">
    <source>
        <dbReference type="SMART" id="SM01340"/>
    </source>
</evidence>
<dbReference type="Pfam" id="PF13589">
    <property type="entry name" value="HATPase_c_3"/>
    <property type="match status" value="1"/>
</dbReference>
<keyword evidence="3 4" id="KW-0234">DNA repair</keyword>
<dbReference type="SMART" id="SM00853">
    <property type="entry name" value="MutL_C"/>
    <property type="match status" value="1"/>
</dbReference>
<evidence type="ECO:0000313" key="7">
    <source>
        <dbReference type="EMBL" id="KMT23030.1"/>
    </source>
</evidence>
<dbReference type="SUPFAM" id="SSF118116">
    <property type="entry name" value="DNA mismatch repair protein MutL"/>
    <property type="match status" value="1"/>
</dbReference>